<dbReference type="GO" id="GO:0000981">
    <property type="term" value="F:DNA-binding transcription factor activity, RNA polymerase II-specific"/>
    <property type="evidence" value="ECO:0000318"/>
    <property type="project" value="GO_Central"/>
</dbReference>
<dbReference type="SUPFAM" id="SSF57667">
    <property type="entry name" value="beta-beta-alpha zinc fingers"/>
    <property type="match status" value="2"/>
</dbReference>
<keyword evidence="15" id="KW-1185">Reference proteome</keyword>
<dbReference type="FunFam" id="3.30.160.60:FF:000446">
    <property type="entry name" value="Zinc finger protein"/>
    <property type="match status" value="1"/>
</dbReference>
<feature type="region of interest" description="Disordered" evidence="12">
    <location>
        <begin position="383"/>
        <end position="403"/>
    </location>
</feature>
<dbReference type="GO" id="GO:0000978">
    <property type="term" value="F:RNA polymerase II cis-regulatory region sequence-specific DNA binding"/>
    <property type="evidence" value="ECO:0000318"/>
    <property type="project" value="GO_Central"/>
</dbReference>
<evidence type="ECO:0000259" key="13">
    <source>
        <dbReference type="PROSITE" id="PS50157"/>
    </source>
</evidence>
<feature type="domain" description="C2H2-type" evidence="13">
    <location>
        <begin position="236"/>
        <end position="263"/>
    </location>
</feature>
<reference evidence="14" key="3">
    <citation type="submission" date="2025-09" db="UniProtKB">
        <authorList>
            <consortium name="Ensembl"/>
        </authorList>
    </citation>
    <scope>IDENTIFICATION</scope>
</reference>
<keyword evidence="10" id="KW-0539">Nucleus</keyword>
<dbReference type="GeneTree" id="ENSGT01150000286958"/>
<dbReference type="GO" id="GO:0008270">
    <property type="term" value="F:zinc ion binding"/>
    <property type="evidence" value="ECO:0007669"/>
    <property type="project" value="UniProtKB-KW"/>
</dbReference>
<evidence type="ECO:0000256" key="10">
    <source>
        <dbReference type="ARBA" id="ARBA00023242"/>
    </source>
</evidence>
<evidence type="ECO:0000256" key="2">
    <source>
        <dbReference type="ARBA" id="ARBA00006991"/>
    </source>
</evidence>
<dbReference type="PROSITE" id="PS50157">
    <property type="entry name" value="ZINC_FINGER_C2H2_2"/>
    <property type="match status" value="3"/>
</dbReference>
<keyword evidence="5 11" id="KW-0863">Zinc-finger</keyword>
<protein>
    <recommendedName>
        <fullName evidence="13">C2H2-type domain-containing protein</fullName>
    </recommendedName>
</protein>
<dbReference type="GO" id="GO:0005634">
    <property type="term" value="C:nucleus"/>
    <property type="evidence" value="ECO:0007669"/>
    <property type="project" value="UniProtKB-SubCell"/>
</dbReference>
<feature type="compositionally biased region" description="Low complexity" evidence="12">
    <location>
        <begin position="94"/>
        <end position="111"/>
    </location>
</feature>
<reference evidence="14" key="2">
    <citation type="submission" date="2025-08" db="UniProtKB">
        <authorList>
            <consortium name="Ensembl"/>
        </authorList>
    </citation>
    <scope>IDENTIFICATION</scope>
</reference>
<proteinExistence type="inferred from homology"/>
<keyword evidence="4" id="KW-0677">Repeat</keyword>
<dbReference type="Proteomes" id="UP000001646">
    <property type="component" value="Chromosome 2"/>
</dbReference>
<dbReference type="GO" id="GO:0006357">
    <property type="term" value="P:regulation of transcription by RNA polymerase II"/>
    <property type="evidence" value="ECO:0000318"/>
    <property type="project" value="GO_Central"/>
</dbReference>
<feature type="region of interest" description="Disordered" evidence="12">
    <location>
        <begin position="93"/>
        <end position="112"/>
    </location>
</feature>
<dbReference type="SMART" id="SM00355">
    <property type="entry name" value="ZnF_C2H2"/>
    <property type="match status" value="3"/>
</dbReference>
<comment type="subcellular location">
    <subcellularLocation>
        <location evidence="1">Nucleus</location>
    </subcellularLocation>
</comment>
<feature type="compositionally biased region" description="Polar residues" evidence="12">
    <location>
        <begin position="141"/>
        <end position="157"/>
    </location>
</feature>
<feature type="domain" description="C2H2-type" evidence="13">
    <location>
        <begin position="370"/>
        <end position="398"/>
    </location>
</feature>
<evidence type="ECO:0000256" key="4">
    <source>
        <dbReference type="ARBA" id="ARBA00022737"/>
    </source>
</evidence>
<keyword evidence="6" id="KW-0862">Zinc</keyword>
<reference evidence="14 15" key="1">
    <citation type="submission" date="2009-12" db="EMBL/GenBank/DDBJ databases">
        <title>The Genome Sequence of Anolis carolinensis (Green Anole Lizard).</title>
        <authorList>
            <consortium name="The Genome Sequencing Platform"/>
            <person name="Di Palma F."/>
            <person name="Alfoldi J."/>
            <person name="Heiman D."/>
            <person name="Young S."/>
            <person name="Grabherr M."/>
            <person name="Johnson J."/>
            <person name="Lander E.S."/>
            <person name="Lindblad-Toh K."/>
        </authorList>
    </citation>
    <scope>NUCLEOTIDE SEQUENCE [LARGE SCALE GENOMIC DNA]</scope>
    <source>
        <strain evidence="14 15">JBL SC #1</strain>
    </source>
</reference>
<keyword evidence="9" id="KW-0804">Transcription</keyword>
<feature type="domain" description="C2H2-type" evidence="13">
    <location>
        <begin position="342"/>
        <end position="369"/>
    </location>
</feature>
<evidence type="ECO:0000313" key="14">
    <source>
        <dbReference type="Ensembl" id="ENSACAP00000025578.1"/>
    </source>
</evidence>
<dbReference type="InterPro" id="IPR036236">
    <property type="entry name" value="Znf_C2H2_sf"/>
</dbReference>
<dbReference type="InParanoid" id="A0A803SRI8"/>
<accession>A0A803SRI8</accession>
<dbReference type="InterPro" id="IPR013087">
    <property type="entry name" value="Znf_C2H2_type"/>
</dbReference>
<evidence type="ECO:0000256" key="1">
    <source>
        <dbReference type="ARBA" id="ARBA00004123"/>
    </source>
</evidence>
<feature type="region of interest" description="Disordered" evidence="12">
    <location>
        <begin position="122"/>
        <end position="204"/>
    </location>
</feature>
<keyword evidence="8" id="KW-0238">DNA-binding</keyword>
<dbReference type="PANTHER" id="PTHR24394">
    <property type="entry name" value="ZINC FINGER PROTEIN"/>
    <property type="match status" value="1"/>
</dbReference>
<dbReference type="PANTHER" id="PTHR24394:SF48">
    <property type="entry name" value="ZINC FINGER PROTEIN 771"/>
    <property type="match status" value="1"/>
</dbReference>
<dbReference type="PROSITE" id="PS00028">
    <property type="entry name" value="ZINC_FINGER_C2H2_1"/>
    <property type="match status" value="3"/>
</dbReference>
<name>A0A803SRI8_ANOCA</name>
<sequence>MFLETPQGISVPLALVQVAEEFELLRGLCQGDDDTAPTKLLESLPQGSDVFPVIKMQYDFAPVSEEGVLQGNLPGSLTASELQLGTERKSELVSAESSFSKPSKPSKAQPACKRRLGDFSATVLPQEGSPQPVMERKHPLNDSQPSLVYEETQSTAPSELGPTSRKHQPSLNPTPFQPSPSEKESCGGPDCCHSHSGGPTEPTEDEILAKGWEKRLLKFNLAHYLNSKAVPLEKPYNCPDCGRAFVHQSSIPRHQKLHRKETFSPTFGQERSPNLDLKPLSHPKLLSGKEKPTYHPVNSTEKAKNQSNLSCQGASTLSSVCVETDSPSSEPCTKQAGVEKPFPCSECGRSFNLKSTMIRHQKLHLGERPFKCPLCDKSYGQKGHLKRHYQQKHSNHLIQKESP</sequence>
<feature type="compositionally biased region" description="Basic residues" evidence="12">
    <location>
        <begin position="383"/>
        <end position="395"/>
    </location>
</feature>
<evidence type="ECO:0000313" key="15">
    <source>
        <dbReference type="Proteomes" id="UP000001646"/>
    </source>
</evidence>
<evidence type="ECO:0000256" key="5">
    <source>
        <dbReference type="ARBA" id="ARBA00022771"/>
    </source>
</evidence>
<dbReference type="Pfam" id="PF00096">
    <property type="entry name" value="zf-C2H2"/>
    <property type="match status" value="3"/>
</dbReference>
<organism evidence="14 15">
    <name type="scientific">Anolis carolinensis</name>
    <name type="common">Green anole</name>
    <name type="synonym">American chameleon</name>
    <dbReference type="NCBI Taxonomy" id="28377"/>
    <lineage>
        <taxon>Eukaryota</taxon>
        <taxon>Metazoa</taxon>
        <taxon>Chordata</taxon>
        <taxon>Craniata</taxon>
        <taxon>Vertebrata</taxon>
        <taxon>Euteleostomi</taxon>
        <taxon>Lepidosauria</taxon>
        <taxon>Squamata</taxon>
        <taxon>Bifurcata</taxon>
        <taxon>Unidentata</taxon>
        <taxon>Episquamata</taxon>
        <taxon>Toxicofera</taxon>
        <taxon>Iguania</taxon>
        <taxon>Dactyloidae</taxon>
        <taxon>Anolis</taxon>
    </lineage>
</organism>
<evidence type="ECO:0000256" key="12">
    <source>
        <dbReference type="SAM" id="MobiDB-lite"/>
    </source>
</evidence>
<feature type="compositionally biased region" description="Polar residues" evidence="12">
    <location>
        <begin position="296"/>
        <end position="309"/>
    </location>
</feature>
<feature type="region of interest" description="Disordered" evidence="12">
    <location>
        <begin position="286"/>
        <end position="309"/>
    </location>
</feature>
<evidence type="ECO:0000256" key="7">
    <source>
        <dbReference type="ARBA" id="ARBA00023015"/>
    </source>
</evidence>
<evidence type="ECO:0000256" key="6">
    <source>
        <dbReference type="ARBA" id="ARBA00022833"/>
    </source>
</evidence>
<evidence type="ECO:0000256" key="8">
    <source>
        <dbReference type="ARBA" id="ARBA00023125"/>
    </source>
</evidence>
<comment type="similarity">
    <text evidence="2">Belongs to the krueppel C2H2-type zinc-finger protein family.</text>
</comment>
<keyword evidence="3" id="KW-0479">Metal-binding</keyword>
<keyword evidence="7" id="KW-0805">Transcription regulation</keyword>
<dbReference type="FunFam" id="3.30.160.60:FF:000189">
    <property type="entry name" value="zinc finger protein 133 isoform X1"/>
    <property type="match status" value="1"/>
</dbReference>
<dbReference type="Gene3D" id="3.30.160.60">
    <property type="entry name" value="Classic Zinc Finger"/>
    <property type="match status" value="3"/>
</dbReference>
<evidence type="ECO:0000256" key="3">
    <source>
        <dbReference type="ARBA" id="ARBA00022723"/>
    </source>
</evidence>
<dbReference type="Ensembl" id="ENSACAT00000046851.1">
    <property type="protein sequence ID" value="ENSACAP00000025578.1"/>
    <property type="gene ID" value="ENSACAG00000044608.1"/>
</dbReference>
<evidence type="ECO:0000256" key="9">
    <source>
        <dbReference type="ARBA" id="ARBA00023163"/>
    </source>
</evidence>
<dbReference type="AlphaFoldDB" id="A0A803SRI8"/>
<dbReference type="FunFam" id="3.30.160.60:FF:000099">
    <property type="entry name" value="Zinc finger protein 79"/>
    <property type="match status" value="1"/>
</dbReference>
<evidence type="ECO:0000256" key="11">
    <source>
        <dbReference type="PROSITE-ProRule" id="PRU00042"/>
    </source>
</evidence>